<dbReference type="InterPro" id="IPR027434">
    <property type="entry name" value="Homing_endonucl"/>
</dbReference>
<proteinExistence type="predicted"/>
<name>V9H143_PROBT</name>
<keyword evidence="1" id="KW-0496">Mitochondrion</keyword>
<accession>V9H143</accession>
<dbReference type="REBASE" id="3814">
    <property type="entry name" value="I-PboIP"/>
</dbReference>
<sequence length="244" mass="28093">MFSVSNGNSNSNPPFFKVRLVTLRVGFIEGDAPRGFYSNSASKRLYFKIRQKDPKILHMIRSFFGFGSVTQQGDGYWTYNVSSIGHIKVLSPFGAGVLNGKLVFNHTNQRFKEQWIDPYNLWNPTTPIVYLGPAQFMGLANAWLCGFTLRHADGSLGFKLQKRGDNNRYRLRLYWYVDQTFEKELLTHMIAVLGFGFLEPKVKSKSSYPSPNSVFKKAFRLKTDSIIHCQTLRNYFDQYPVRSL</sequence>
<dbReference type="Gene3D" id="3.10.28.10">
    <property type="entry name" value="Homing endonucleases"/>
    <property type="match status" value="2"/>
</dbReference>
<reference evidence="1" key="1">
    <citation type="journal article" date="1998" name="Gene">
        <title>Distinctive origins of group I introns found in the COXI genes of three gree algae.</title>
        <authorList>
            <person name="Watanabe K.I."/>
            <person name="Ehara M."/>
            <person name="Inagaki Y."/>
            <person name="Ohama T."/>
        </authorList>
    </citation>
    <scope>NUCLEOTIDE SEQUENCE</scope>
    <source>
        <strain evidence="1">CCAP-731/1A</strain>
    </source>
</reference>
<dbReference type="SUPFAM" id="SSF55608">
    <property type="entry name" value="Homing endonucleases"/>
    <property type="match status" value="2"/>
</dbReference>
<evidence type="ECO:0000313" key="1">
    <source>
        <dbReference type="EMBL" id="BAA25073.1"/>
    </source>
</evidence>
<geneLocation type="mitochondrion" evidence="1"/>
<dbReference type="AlphaFoldDB" id="V9H143"/>
<dbReference type="EMBL" id="AB011525">
    <property type="protein sequence ID" value="BAA25073.1"/>
    <property type="molecule type" value="Genomic_DNA"/>
</dbReference>
<organism evidence="1">
    <name type="scientific">Protosiphon botryoides</name>
    <name type="common">Green alga</name>
    <dbReference type="NCBI Taxonomy" id="44656"/>
    <lineage>
        <taxon>Eukaryota</taxon>
        <taxon>Viridiplantae</taxon>
        <taxon>Chlorophyta</taxon>
        <taxon>core chlorophytes</taxon>
        <taxon>Chlorophyceae</taxon>
        <taxon>CS clade</taxon>
        <taxon>Chlamydomonadales</taxon>
        <taxon>Protosiphonaceae</taxon>
        <taxon>Protosiphon</taxon>
    </lineage>
</organism>
<protein>
    <submittedName>
        <fullName evidence="1">Protosiphon botryoides mitochondrial cytochrome b oxidase subunit I and intronic ORF, partial and</fullName>
    </submittedName>
</protein>